<dbReference type="PANTHER" id="PTHR19328:SF13">
    <property type="entry name" value="HIPL1 PROTEIN"/>
    <property type="match status" value="1"/>
</dbReference>
<dbReference type="EMBL" id="BARV01015460">
    <property type="protein sequence ID" value="GAI30813.1"/>
    <property type="molecule type" value="Genomic_DNA"/>
</dbReference>
<feature type="domain" description="Glucose/Sorbosone dehydrogenase" evidence="1">
    <location>
        <begin position="7"/>
        <end position="131"/>
    </location>
</feature>
<name>X1MHQ7_9ZZZZ</name>
<organism evidence="2">
    <name type="scientific">marine sediment metagenome</name>
    <dbReference type="NCBI Taxonomy" id="412755"/>
    <lineage>
        <taxon>unclassified sequences</taxon>
        <taxon>metagenomes</taxon>
        <taxon>ecological metagenomes</taxon>
    </lineage>
</organism>
<dbReference type="AlphaFoldDB" id="X1MHQ7"/>
<dbReference type="Gene3D" id="2.120.10.30">
    <property type="entry name" value="TolB, C-terminal domain"/>
    <property type="match status" value="1"/>
</dbReference>
<accession>X1MHQ7</accession>
<proteinExistence type="predicted"/>
<comment type="caution">
    <text evidence="2">The sequence shown here is derived from an EMBL/GenBank/DDBJ whole genome shotgun (WGS) entry which is preliminary data.</text>
</comment>
<dbReference type="PANTHER" id="PTHR19328">
    <property type="entry name" value="HEDGEHOG-INTERACTING PROTEIN"/>
    <property type="match status" value="1"/>
</dbReference>
<dbReference type="SUPFAM" id="SSF50952">
    <property type="entry name" value="Soluble quinoprotein glucose dehydrogenase"/>
    <property type="match status" value="1"/>
</dbReference>
<dbReference type="Pfam" id="PF07995">
    <property type="entry name" value="GSDH"/>
    <property type="match status" value="1"/>
</dbReference>
<feature type="non-terminal residue" evidence="2">
    <location>
        <position position="1"/>
    </location>
</feature>
<reference evidence="2" key="1">
    <citation type="journal article" date="2014" name="Front. Microbiol.">
        <title>High frequency of phylogenetically diverse reductive dehalogenase-homologous genes in deep subseafloor sedimentary metagenomes.</title>
        <authorList>
            <person name="Kawai M."/>
            <person name="Futagami T."/>
            <person name="Toyoda A."/>
            <person name="Takaki Y."/>
            <person name="Nishi S."/>
            <person name="Hori S."/>
            <person name="Arai W."/>
            <person name="Tsubouchi T."/>
            <person name="Morono Y."/>
            <person name="Uchiyama I."/>
            <person name="Ito T."/>
            <person name="Fujiyama A."/>
            <person name="Inagaki F."/>
            <person name="Takami H."/>
        </authorList>
    </citation>
    <scope>NUCLEOTIDE SEQUENCE</scope>
    <source>
        <strain evidence="2">Expedition CK06-06</strain>
    </source>
</reference>
<protein>
    <recommendedName>
        <fullName evidence="1">Glucose/Sorbosone dehydrogenase domain-containing protein</fullName>
    </recommendedName>
</protein>
<gene>
    <name evidence="2" type="ORF">S06H3_26708</name>
</gene>
<sequence length="224" mass="25140">HQIQAVSIGFDGKLYVNVGDGMIEPKVAQDDNDLRGKILRMNFDGSIPEDNPNPRSLVYAKGFRNPFGAVWRKSDQALYISDNGPNQDDRIAKVEAGRNYGWPETMRRNSLYWWEFCQAPTAIDFMQSRQFPKDYKDELFVALFGAAYQKGRAIKGKKIVKIRLNEGTTGISSYDEFVTYTGEGPASPCGLSFGPDGLYFTDLHGEKDGLTKMPSGNIFRVTSR</sequence>
<dbReference type="InterPro" id="IPR011042">
    <property type="entry name" value="6-blade_b-propeller_TolB-like"/>
</dbReference>
<dbReference type="InterPro" id="IPR012938">
    <property type="entry name" value="Glc/Sorbosone_DH"/>
</dbReference>
<dbReference type="InterPro" id="IPR011041">
    <property type="entry name" value="Quinoprot_gluc/sorb_DH_b-prop"/>
</dbReference>
<evidence type="ECO:0000313" key="2">
    <source>
        <dbReference type="EMBL" id="GAI30813.1"/>
    </source>
</evidence>
<evidence type="ECO:0000259" key="1">
    <source>
        <dbReference type="Pfam" id="PF07995"/>
    </source>
</evidence>